<evidence type="ECO:0000256" key="1">
    <source>
        <dbReference type="SAM" id="MobiDB-lite"/>
    </source>
</evidence>
<sequence length="719" mass="78787">MITTKLRHKIIAQKIIAMISILMVSSFFSLPLIANAVEPVQPEEPDAYVVYQRGSWKADHLRFGNDDQTRLVIRYQGNREIETAPNRDANQEFLHFDIKETTLLRTICLPFTYPADDPRIRRVNFYIHDSEGNIYGMGKTTPADPGIKDQPFDQIFKDHFFSAESAIVLPPGTYSLRTDDDAQWVRNRETDFQGAVLITGIDYAAWQKYKAKMLQQADLATGDRPQPARTPIDSPLPLYLEGSKSLARWRENPEKYQAPAESSASPQPATISLASSTFINEIVFNTYNDGKGAAPGVISIIDVQDQLAGRFQAYGARLGTVVNGMWIAGPGVVLPAGEYRLIASNMPVVACNEKGVPDFYITMAPLTPQPTDFTGRYKLNLDRQFGGAVTGESSEPSGNELSSNEPSSNRPSDLNLRDQEMVILDRGDTIELVGKYQDTTYSQVCEVTERQSNGLRGNVKITLDLMNLPGQPKLEITGYILLQKLPGLPAQMNLQGLATYRQESSPGSQTTAASLRQFPVKAGGSLYTQDLPAYVLEVPEVKTVFDDQPKRWVLITGMVLFTFLLGGSAYLLKKRIPPIVQQPVIGVEPVSSMINSSIINSSEVKSNIDQWSKALAIQTLFASDEMRTPQIPVSKVIANKGQDHVPGGVGSTGSAGNTWASIVGKAIFIGALPGGKKHTLTLVEAFDDMKKALHAEISLGAHDDSLGAHDDPGKGGRSW</sequence>
<dbReference type="EMBL" id="SLXT01000004">
    <property type="protein sequence ID" value="TCP68129.1"/>
    <property type="molecule type" value="Genomic_DNA"/>
</dbReference>
<organism evidence="3 4">
    <name type="scientific">Heliophilum fasciatum</name>
    <dbReference type="NCBI Taxonomy" id="35700"/>
    <lineage>
        <taxon>Bacteria</taxon>
        <taxon>Bacillati</taxon>
        <taxon>Bacillota</taxon>
        <taxon>Clostridia</taxon>
        <taxon>Eubacteriales</taxon>
        <taxon>Heliobacteriaceae</taxon>
        <taxon>Heliophilum</taxon>
    </lineage>
</organism>
<keyword evidence="2" id="KW-1133">Transmembrane helix</keyword>
<feature type="region of interest" description="Disordered" evidence="1">
    <location>
        <begin position="388"/>
        <end position="416"/>
    </location>
</feature>
<feature type="transmembrane region" description="Helical" evidence="2">
    <location>
        <begin position="552"/>
        <end position="572"/>
    </location>
</feature>
<protein>
    <submittedName>
        <fullName evidence="3">Uncharacterized protein</fullName>
    </submittedName>
</protein>
<keyword evidence="4" id="KW-1185">Reference proteome</keyword>
<gene>
    <name evidence="3" type="ORF">EDD73_10431</name>
</gene>
<accession>A0A4R2RYH9</accession>
<feature type="transmembrane region" description="Helical" evidence="2">
    <location>
        <begin position="15"/>
        <end position="34"/>
    </location>
</feature>
<name>A0A4R2RYH9_9FIRM</name>
<feature type="compositionally biased region" description="Polar residues" evidence="1">
    <location>
        <begin position="391"/>
        <end position="412"/>
    </location>
</feature>
<reference evidence="3 4" key="1">
    <citation type="submission" date="2019-03" db="EMBL/GenBank/DDBJ databases">
        <title>Genomic Encyclopedia of Type Strains, Phase IV (KMG-IV): sequencing the most valuable type-strain genomes for metagenomic binning, comparative biology and taxonomic classification.</title>
        <authorList>
            <person name="Goeker M."/>
        </authorList>
    </citation>
    <scope>NUCLEOTIDE SEQUENCE [LARGE SCALE GENOMIC DNA]</scope>
    <source>
        <strain evidence="3 4">DSM 11170</strain>
    </source>
</reference>
<dbReference type="RefSeq" id="WP_131918161.1">
    <property type="nucleotide sequence ID" value="NZ_JAOQNU010000004.1"/>
</dbReference>
<keyword evidence="2" id="KW-0812">Transmembrane</keyword>
<evidence type="ECO:0000313" key="4">
    <source>
        <dbReference type="Proteomes" id="UP000294813"/>
    </source>
</evidence>
<evidence type="ECO:0000313" key="3">
    <source>
        <dbReference type="EMBL" id="TCP68129.1"/>
    </source>
</evidence>
<dbReference type="OrthoDB" id="2077732at2"/>
<proteinExistence type="predicted"/>
<dbReference type="Proteomes" id="UP000294813">
    <property type="component" value="Unassembled WGS sequence"/>
</dbReference>
<keyword evidence="2" id="KW-0472">Membrane</keyword>
<evidence type="ECO:0000256" key="2">
    <source>
        <dbReference type="SAM" id="Phobius"/>
    </source>
</evidence>
<comment type="caution">
    <text evidence="3">The sequence shown here is derived from an EMBL/GenBank/DDBJ whole genome shotgun (WGS) entry which is preliminary data.</text>
</comment>
<dbReference type="AlphaFoldDB" id="A0A4R2RYH9"/>